<evidence type="ECO:0000259" key="6">
    <source>
        <dbReference type="Pfam" id="PF04542"/>
    </source>
</evidence>
<proteinExistence type="inferred from homology"/>
<evidence type="ECO:0000256" key="3">
    <source>
        <dbReference type="ARBA" id="ARBA00023082"/>
    </source>
</evidence>
<sequence>MPGRLFREESVRAVLGWLRRLGVPRDDRPDLAQEILLSAFTSLSRYDPGRAAPARWMNRIAVHVAAHYHERQRHRREVLLEEAPDLAVADERPCAEELIGREQQRRLVRSWIDALAPEHRALLLDRHVEEIPMAEIARRRGLPLSTAYKHHARALAALVELAQRAREGAPG</sequence>
<reference evidence="8 9" key="1">
    <citation type="submission" date="2014-02" db="EMBL/GenBank/DDBJ databases">
        <title>The small core and large imbalanced accessory genome model reveals a collaborative survival strategy of Sorangium cellulosum strains in nature.</title>
        <authorList>
            <person name="Han K."/>
            <person name="Peng R."/>
            <person name="Blom J."/>
            <person name="Li Y.-Z."/>
        </authorList>
    </citation>
    <scope>NUCLEOTIDE SEQUENCE [LARGE SCALE GENOMIC DNA]</scope>
    <source>
        <strain evidence="8 9">So0149</strain>
    </source>
</reference>
<keyword evidence="4" id="KW-0238">DNA-binding</keyword>
<dbReference type="GO" id="GO:0006352">
    <property type="term" value="P:DNA-templated transcription initiation"/>
    <property type="evidence" value="ECO:0007669"/>
    <property type="project" value="InterPro"/>
</dbReference>
<dbReference type="InterPro" id="IPR007627">
    <property type="entry name" value="RNA_pol_sigma70_r2"/>
</dbReference>
<dbReference type="GO" id="GO:0016987">
    <property type="term" value="F:sigma factor activity"/>
    <property type="evidence" value="ECO:0007669"/>
    <property type="project" value="UniProtKB-KW"/>
</dbReference>
<dbReference type="EMBL" id="JEMC01001089">
    <property type="protein sequence ID" value="KYF99721.1"/>
    <property type="molecule type" value="Genomic_DNA"/>
</dbReference>
<dbReference type="InterPro" id="IPR013249">
    <property type="entry name" value="RNA_pol_sigma70_r4_t2"/>
</dbReference>
<evidence type="ECO:0000256" key="5">
    <source>
        <dbReference type="ARBA" id="ARBA00023163"/>
    </source>
</evidence>
<dbReference type="NCBIfam" id="TIGR02937">
    <property type="entry name" value="sigma70-ECF"/>
    <property type="match status" value="1"/>
</dbReference>
<organism evidence="8 9">
    <name type="scientific">Sorangium cellulosum</name>
    <name type="common">Polyangium cellulosum</name>
    <dbReference type="NCBI Taxonomy" id="56"/>
    <lineage>
        <taxon>Bacteria</taxon>
        <taxon>Pseudomonadati</taxon>
        <taxon>Myxococcota</taxon>
        <taxon>Polyangia</taxon>
        <taxon>Polyangiales</taxon>
        <taxon>Polyangiaceae</taxon>
        <taxon>Sorangium</taxon>
    </lineage>
</organism>
<evidence type="ECO:0008006" key="10">
    <source>
        <dbReference type="Google" id="ProtNLM"/>
    </source>
</evidence>
<dbReference type="InterPro" id="IPR036388">
    <property type="entry name" value="WH-like_DNA-bd_sf"/>
</dbReference>
<dbReference type="InterPro" id="IPR014284">
    <property type="entry name" value="RNA_pol_sigma-70_dom"/>
</dbReference>
<keyword evidence="5" id="KW-0804">Transcription</keyword>
<gene>
    <name evidence="8" type="ORF">BE18_35950</name>
</gene>
<dbReference type="Gene3D" id="1.10.1740.10">
    <property type="match status" value="1"/>
</dbReference>
<dbReference type="InterPro" id="IPR013325">
    <property type="entry name" value="RNA_pol_sigma_r2"/>
</dbReference>
<dbReference type="PANTHER" id="PTHR43133">
    <property type="entry name" value="RNA POLYMERASE ECF-TYPE SIGMA FACTO"/>
    <property type="match status" value="1"/>
</dbReference>
<comment type="caution">
    <text evidence="8">The sequence shown here is derived from an EMBL/GenBank/DDBJ whole genome shotgun (WGS) entry which is preliminary data.</text>
</comment>
<dbReference type="Gene3D" id="1.10.10.10">
    <property type="entry name" value="Winged helix-like DNA-binding domain superfamily/Winged helix DNA-binding domain"/>
    <property type="match status" value="1"/>
</dbReference>
<name>A0A150T4Y0_SORCE</name>
<dbReference type="Proteomes" id="UP000075515">
    <property type="component" value="Unassembled WGS sequence"/>
</dbReference>
<dbReference type="SUPFAM" id="SSF88659">
    <property type="entry name" value="Sigma3 and sigma4 domains of RNA polymerase sigma factors"/>
    <property type="match status" value="1"/>
</dbReference>
<evidence type="ECO:0000313" key="9">
    <source>
        <dbReference type="Proteomes" id="UP000075515"/>
    </source>
</evidence>
<evidence type="ECO:0000313" key="8">
    <source>
        <dbReference type="EMBL" id="KYF99721.1"/>
    </source>
</evidence>
<dbReference type="Pfam" id="PF08281">
    <property type="entry name" value="Sigma70_r4_2"/>
    <property type="match status" value="1"/>
</dbReference>
<dbReference type="InterPro" id="IPR039425">
    <property type="entry name" value="RNA_pol_sigma-70-like"/>
</dbReference>
<dbReference type="InterPro" id="IPR013324">
    <property type="entry name" value="RNA_pol_sigma_r3/r4-like"/>
</dbReference>
<dbReference type="SUPFAM" id="SSF88946">
    <property type="entry name" value="Sigma2 domain of RNA polymerase sigma factors"/>
    <property type="match status" value="1"/>
</dbReference>
<feature type="domain" description="RNA polymerase sigma-70 region 2" evidence="6">
    <location>
        <begin position="10"/>
        <end position="74"/>
    </location>
</feature>
<evidence type="ECO:0000256" key="2">
    <source>
        <dbReference type="ARBA" id="ARBA00023015"/>
    </source>
</evidence>
<dbReference type="AlphaFoldDB" id="A0A150T4Y0"/>
<dbReference type="GO" id="GO:0003677">
    <property type="term" value="F:DNA binding"/>
    <property type="evidence" value="ECO:0007669"/>
    <property type="project" value="UniProtKB-KW"/>
</dbReference>
<evidence type="ECO:0000256" key="4">
    <source>
        <dbReference type="ARBA" id="ARBA00023125"/>
    </source>
</evidence>
<dbReference type="Pfam" id="PF04542">
    <property type="entry name" value="Sigma70_r2"/>
    <property type="match status" value="1"/>
</dbReference>
<evidence type="ECO:0000259" key="7">
    <source>
        <dbReference type="Pfam" id="PF08281"/>
    </source>
</evidence>
<comment type="similarity">
    <text evidence="1">Belongs to the sigma-70 factor family. ECF subfamily.</text>
</comment>
<protein>
    <recommendedName>
        <fullName evidence="10">RNA polymerase subunit sigma</fullName>
    </recommendedName>
</protein>
<keyword evidence="2" id="KW-0805">Transcription regulation</keyword>
<evidence type="ECO:0000256" key="1">
    <source>
        <dbReference type="ARBA" id="ARBA00010641"/>
    </source>
</evidence>
<accession>A0A150T4Y0</accession>
<dbReference type="PANTHER" id="PTHR43133:SF8">
    <property type="entry name" value="RNA POLYMERASE SIGMA FACTOR HI_1459-RELATED"/>
    <property type="match status" value="1"/>
</dbReference>
<keyword evidence="3" id="KW-0731">Sigma factor</keyword>
<feature type="domain" description="RNA polymerase sigma factor 70 region 4 type 2" evidence="7">
    <location>
        <begin position="108"/>
        <end position="158"/>
    </location>
</feature>